<dbReference type="GO" id="GO:0003844">
    <property type="term" value="F:1,4-alpha-glucan branching enzyme activity"/>
    <property type="evidence" value="ECO:0007669"/>
    <property type="project" value="InterPro"/>
</dbReference>
<dbReference type="InterPro" id="IPR013783">
    <property type="entry name" value="Ig-like_fold"/>
</dbReference>
<evidence type="ECO:0000259" key="3">
    <source>
        <dbReference type="SMART" id="SM00642"/>
    </source>
</evidence>
<dbReference type="SUPFAM" id="SSF51445">
    <property type="entry name" value="(Trans)glycosidases"/>
    <property type="match status" value="1"/>
</dbReference>
<dbReference type="Gene3D" id="3.20.20.80">
    <property type="entry name" value="Glycosidases"/>
    <property type="match status" value="1"/>
</dbReference>
<dbReference type="Proteomes" id="UP000593765">
    <property type="component" value="Chromosome"/>
</dbReference>
<feature type="domain" description="Glycosyl hydrolase family 13 catalytic" evidence="3">
    <location>
        <begin position="130"/>
        <end position="484"/>
    </location>
</feature>
<keyword evidence="5" id="KW-1185">Reference proteome</keyword>
<dbReference type="SUPFAM" id="SSF81296">
    <property type="entry name" value="E set domains"/>
    <property type="match status" value="1"/>
</dbReference>
<feature type="active site" description="Nucleophile" evidence="2">
    <location>
        <position position="295"/>
    </location>
</feature>
<dbReference type="InterPro" id="IPR004193">
    <property type="entry name" value="Glyco_hydro_13_N"/>
</dbReference>
<gene>
    <name evidence="4" type="ORF">IPV69_13500</name>
</gene>
<proteinExistence type="inferred from homology"/>
<dbReference type="InterPro" id="IPR014756">
    <property type="entry name" value="Ig_E-set"/>
</dbReference>
<dbReference type="AlphaFoldDB" id="A0A7M2WPB5"/>
<dbReference type="Pfam" id="PF02922">
    <property type="entry name" value="CBM_48"/>
    <property type="match status" value="1"/>
</dbReference>
<dbReference type="EMBL" id="CP063458">
    <property type="protein sequence ID" value="QOV87308.1"/>
    <property type="molecule type" value="Genomic_DNA"/>
</dbReference>
<dbReference type="RefSeq" id="WP_206290205.1">
    <property type="nucleotide sequence ID" value="NZ_CP063458.1"/>
</dbReference>
<protein>
    <submittedName>
        <fullName evidence="4">Alpha-amylase</fullName>
    </submittedName>
</protein>
<dbReference type="Gene3D" id="2.60.40.10">
    <property type="entry name" value="Immunoglobulins"/>
    <property type="match status" value="1"/>
</dbReference>
<dbReference type="PIRSF" id="PIRSF000463">
    <property type="entry name" value="GlgB"/>
    <property type="match status" value="1"/>
</dbReference>
<name>A0A7M2WPB5_9BACT</name>
<sequence>MARKANPTSRPAEDGIELGLFAPYNESCSLLGSWNDFKPIPLAKDKYGWWRHRIALEDGDYRYKFRVKSNSYFAVGQDLDVFDPYCISVTDDGQENSILHVKDGRRNEFEYVWQHDDVPLPPNDQLVIYEMHIGDFTRNLGKKVGDKWEKGKFLDAIEKLDHLVDLGINCVELMPVKEFPGKSWGYNLRSLFAIENTYGSAADFCKFIDECHARGMRVVMDGVYNHADADCPLAKIDYQYWFYHPNPDPPEMDWGPKYNYMHWDPHLELFPARKYALESIRRMVQWFHIDGIRFDATRAIAHFDVMRELAETGLKEVGGLKHFINICEHIAEDPAITGYPNGGPMHAAWHESLAKVLQANAAGIERDGAKPFDVEELARKIDPKTNGYGSGSRTVNYASSHDQVRLMRIIGEQGKIFDAAAFRRMKLAAGILLTIPGLPMLFMGQEFGQSNEKSLDPRPLDWTLLQNENNADLLRYTAGLVKLRRNHPGMMTDNMEVVLKDQERQLLAYKRWNEAGNVILVVINLRDTHAGEVVIGGCGLEDGDWHEHVHDFDVKVEGGVLKDTLAESEVKVYFKK</sequence>
<dbReference type="GO" id="GO:0005978">
    <property type="term" value="P:glycogen biosynthetic process"/>
    <property type="evidence" value="ECO:0007669"/>
    <property type="project" value="InterPro"/>
</dbReference>
<evidence type="ECO:0000313" key="5">
    <source>
        <dbReference type="Proteomes" id="UP000593765"/>
    </source>
</evidence>
<feature type="active site" description="Proton donor" evidence="2">
    <location>
        <position position="332"/>
    </location>
</feature>
<dbReference type="InterPro" id="IPR037439">
    <property type="entry name" value="Branching_enzy"/>
</dbReference>
<evidence type="ECO:0000313" key="4">
    <source>
        <dbReference type="EMBL" id="QOV87308.1"/>
    </source>
</evidence>
<accession>A0A7M2WPB5</accession>
<dbReference type="InterPro" id="IPR006047">
    <property type="entry name" value="GH13_cat_dom"/>
</dbReference>
<dbReference type="CDD" id="cd02859">
    <property type="entry name" value="E_set_AMPKbeta_like_N"/>
    <property type="match status" value="1"/>
</dbReference>
<evidence type="ECO:0000256" key="2">
    <source>
        <dbReference type="PIRSR" id="PIRSR000463-1"/>
    </source>
</evidence>
<comment type="similarity">
    <text evidence="1">Belongs to the glycosyl hydrolase 13 family.</text>
</comment>
<dbReference type="GO" id="GO:0004553">
    <property type="term" value="F:hydrolase activity, hydrolyzing O-glycosyl compounds"/>
    <property type="evidence" value="ECO:0007669"/>
    <property type="project" value="InterPro"/>
</dbReference>
<organism evidence="4 5">
    <name type="scientific">Humisphaera borealis</name>
    <dbReference type="NCBI Taxonomy" id="2807512"/>
    <lineage>
        <taxon>Bacteria</taxon>
        <taxon>Pseudomonadati</taxon>
        <taxon>Planctomycetota</taxon>
        <taxon>Phycisphaerae</taxon>
        <taxon>Tepidisphaerales</taxon>
        <taxon>Tepidisphaeraceae</taxon>
        <taxon>Humisphaera</taxon>
    </lineage>
</organism>
<evidence type="ECO:0000256" key="1">
    <source>
        <dbReference type="ARBA" id="ARBA00008061"/>
    </source>
</evidence>
<dbReference type="SMART" id="SM00642">
    <property type="entry name" value="Aamy"/>
    <property type="match status" value="1"/>
</dbReference>
<dbReference type="PANTHER" id="PTHR43002">
    <property type="entry name" value="GLYCOGEN DEBRANCHING ENZYME"/>
    <property type="match status" value="1"/>
</dbReference>
<reference evidence="4 5" key="1">
    <citation type="submission" date="2020-10" db="EMBL/GenBank/DDBJ databases">
        <title>Wide distribution of Phycisphaera-like planctomycetes from WD2101 soil group in peatlands and genome analysis of the first cultivated representative.</title>
        <authorList>
            <person name="Dedysh S.N."/>
            <person name="Beletsky A.V."/>
            <person name="Ivanova A."/>
            <person name="Kulichevskaya I.S."/>
            <person name="Suzina N.E."/>
            <person name="Philippov D.A."/>
            <person name="Rakitin A.L."/>
            <person name="Mardanov A.V."/>
            <person name="Ravin N.V."/>
        </authorList>
    </citation>
    <scope>NUCLEOTIDE SEQUENCE [LARGE SCALE GENOMIC DNA]</scope>
    <source>
        <strain evidence="4 5">M1803</strain>
    </source>
</reference>
<dbReference type="InterPro" id="IPR017853">
    <property type="entry name" value="GH"/>
</dbReference>
<dbReference type="KEGG" id="hbs:IPV69_13500"/>
<dbReference type="Pfam" id="PF00128">
    <property type="entry name" value="Alpha-amylase"/>
    <property type="match status" value="1"/>
</dbReference>